<name>A0A9P7SWQ4_9HYPO</name>
<sequence length="160" mass="18700">LMSLGLRQTAHTLKIDSHEKLVLQISKNYSNFMEAPLSHTTHTVSQAISGMAQSFRWMMKDWYPNPRDELQQDRRTIQFIRDTLPVNGPPFAWVALWKGRYSNLHGAYIPQPLQDIGYVMWDADRWPEGAHELISGYWADYFGLALDIKRKWHWSPLEDG</sequence>
<dbReference type="OrthoDB" id="5304511at2759"/>
<organism evidence="1 2">
    <name type="scientific">Claviceps pusilla</name>
    <dbReference type="NCBI Taxonomy" id="123648"/>
    <lineage>
        <taxon>Eukaryota</taxon>
        <taxon>Fungi</taxon>
        <taxon>Dikarya</taxon>
        <taxon>Ascomycota</taxon>
        <taxon>Pezizomycotina</taxon>
        <taxon>Sordariomycetes</taxon>
        <taxon>Hypocreomycetidae</taxon>
        <taxon>Hypocreales</taxon>
        <taxon>Clavicipitaceae</taxon>
        <taxon>Claviceps</taxon>
    </lineage>
</organism>
<feature type="non-terminal residue" evidence="1">
    <location>
        <position position="1"/>
    </location>
</feature>
<dbReference type="AlphaFoldDB" id="A0A9P7SWQ4"/>
<reference evidence="1" key="1">
    <citation type="journal article" date="2020" name="bioRxiv">
        <title>Whole genome comparisons of ergot fungi reveals the divergence and evolution of species within the genus Claviceps are the result of varying mechanisms driving genome evolution and host range expansion.</title>
        <authorList>
            <person name="Wyka S.A."/>
            <person name="Mondo S.J."/>
            <person name="Liu M."/>
            <person name="Dettman J."/>
            <person name="Nalam V."/>
            <person name="Broders K.D."/>
        </authorList>
    </citation>
    <scope>NUCLEOTIDE SEQUENCE</scope>
    <source>
        <strain evidence="1">CCC 602</strain>
    </source>
</reference>
<keyword evidence="2" id="KW-1185">Reference proteome</keyword>
<dbReference type="EMBL" id="SRPW01002363">
    <property type="protein sequence ID" value="KAG5993422.1"/>
    <property type="molecule type" value="Genomic_DNA"/>
</dbReference>
<proteinExistence type="predicted"/>
<dbReference type="Proteomes" id="UP000748025">
    <property type="component" value="Unassembled WGS sequence"/>
</dbReference>
<accession>A0A9P7SWQ4</accession>
<gene>
    <name evidence="1" type="ORF">E4U43_003497</name>
</gene>
<evidence type="ECO:0000313" key="1">
    <source>
        <dbReference type="EMBL" id="KAG5993422.1"/>
    </source>
</evidence>
<protein>
    <submittedName>
        <fullName evidence="1">Uncharacterized protein</fullName>
    </submittedName>
</protein>
<evidence type="ECO:0000313" key="2">
    <source>
        <dbReference type="Proteomes" id="UP000748025"/>
    </source>
</evidence>
<comment type="caution">
    <text evidence="1">The sequence shown here is derived from an EMBL/GenBank/DDBJ whole genome shotgun (WGS) entry which is preliminary data.</text>
</comment>